<proteinExistence type="predicted"/>
<dbReference type="EMBL" id="CAFBQU010000100">
    <property type="protein sequence ID" value="CAB5068382.1"/>
    <property type="molecule type" value="Genomic_DNA"/>
</dbReference>
<accession>A0A6J7R4T3</accession>
<protein>
    <submittedName>
        <fullName evidence="2">Unannotated protein</fullName>
    </submittedName>
</protein>
<name>A0A6J7R4T3_9ZZZZ</name>
<dbReference type="AlphaFoldDB" id="A0A6J7R4T3"/>
<dbReference type="EMBL" id="CAFBPN010000053">
    <property type="protein sequence ID" value="CAB5023734.1"/>
    <property type="molecule type" value="Genomic_DNA"/>
</dbReference>
<keyword evidence="1" id="KW-0812">Transmembrane</keyword>
<sequence length="102" mass="10755">MDFQSITSSLTVDQAKNGSLIAIAVCVLLLLIILKFISSVVTKIIFSIILTATGGIAFSQRASLADCASKISQQVQGNTNGPSVTCTFFGQDIAIDTQKITK</sequence>
<evidence type="ECO:0000256" key="1">
    <source>
        <dbReference type="SAM" id="Phobius"/>
    </source>
</evidence>
<evidence type="ECO:0000313" key="3">
    <source>
        <dbReference type="EMBL" id="CAB5068382.1"/>
    </source>
</evidence>
<feature type="transmembrane region" description="Helical" evidence="1">
    <location>
        <begin position="20"/>
        <end position="37"/>
    </location>
</feature>
<evidence type="ECO:0000313" key="2">
    <source>
        <dbReference type="EMBL" id="CAB5023734.1"/>
    </source>
</evidence>
<gene>
    <name evidence="2" type="ORF">UFOPK4098_01011</name>
    <name evidence="3" type="ORF">UFOPK4347_01782</name>
</gene>
<reference evidence="2" key="1">
    <citation type="submission" date="2020-05" db="EMBL/GenBank/DDBJ databases">
        <authorList>
            <person name="Chiriac C."/>
            <person name="Salcher M."/>
            <person name="Ghai R."/>
            <person name="Kavagutti S V."/>
        </authorList>
    </citation>
    <scope>NUCLEOTIDE SEQUENCE</scope>
</reference>
<organism evidence="2">
    <name type="scientific">freshwater metagenome</name>
    <dbReference type="NCBI Taxonomy" id="449393"/>
    <lineage>
        <taxon>unclassified sequences</taxon>
        <taxon>metagenomes</taxon>
        <taxon>ecological metagenomes</taxon>
    </lineage>
</organism>
<keyword evidence="1" id="KW-0472">Membrane</keyword>
<keyword evidence="1" id="KW-1133">Transmembrane helix</keyword>